<feature type="domain" description="PH" evidence="10">
    <location>
        <begin position="702"/>
        <end position="854"/>
    </location>
</feature>
<evidence type="ECO:0000256" key="1">
    <source>
        <dbReference type="ARBA" id="ARBA00004245"/>
    </source>
</evidence>
<feature type="compositionally biased region" description="Basic and acidic residues" evidence="9">
    <location>
        <begin position="315"/>
        <end position="325"/>
    </location>
</feature>
<dbReference type="InterPro" id="IPR035899">
    <property type="entry name" value="DBL_dom_sf"/>
</dbReference>
<evidence type="ECO:0000256" key="6">
    <source>
        <dbReference type="ARBA" id="ARBA00022833"/>
    </source>
</evidence>
<evidence type="ECO:0000259" key="10">
    <source>
        <dbReference type="PROSITE" id="PS50003"/>
    </source>
</evidence>
<feature type="compositionally biased region" description="Basic and acidic residues" evidence="9">
    <location>
        <begin position="384"/>
        <end position="397"/>
    </location>
</feature>
<dbReference type="InterPro" id="IPR017455">
    <property type="entry name" value="Znf_FYVE-rel"/>
</dbReference>
<dbReference type="SUPFAM" id="SSF50729">
    <property type="entry name" value="PH domain-like"/>
    <property type="match status" value="1"/>
</dbReference>
<evidence type="ECO:0000259" key="12">
    <source>
        <dbReference type="PROSITE" id="PS50178"/>
    </source>
</evidence>
<dbReference type="InterPro" id="IPR001849">
    <property type="entry name" value="PH_domain"/>
</dbReference>
<feature type="compositionally biased region" description="Basic and acidic residues" evidence="9">
    <location>
        <begin position="1137"/>
        <end position="1146"/>
    </location>
</feature>
<evidence type="ECO:0000256" key="2">
    <source>
        <dbReference type="ARBA" id="ARBA00022490"/>
    </source>
</evidence>
<dbReference type="GO" id="GO:0008270">
    <property type="term" value="F:zinc ion binding"/>
    <property type="evidence" value="ECO:0007669"/>
    <property type="project" value="UniProtKB-KW"/>
</dbReference>
<feature type="compositionally biased region" description="Polar residues" evidence="9">
    <location>
        <begin position="128"/>
        <end position="150"/>
    </location>
</feature>
<dbReference type="PROSITE" id="PS50178">
    <property type="entry name" value="ZF_FYVE"/>
    <property type="match status" value="1"/>
</dbReference>
<evidence type="ECO:0000256" key="7">
    <source>
        <dbReference type="ARBA" id="ARBA00023212"/>
    </source>
</evidence>
<feature type="compositionally biased region" description="Basic and acidic residues" evidence="9">
    <location>
        <begin position="909"/>
        <end position="918"/>
    </location>
</feature>
<feature type="domain" description="FYVE-type" evidence="12">
    <location>
        <begin position="1060"/>
        <end position="1112"/>
    </location>
</feature>
<dbReference type="PROSITE" id="PS50003">
    <property type="entry name" value="PH_DOMAIN"/>
    <property type="match status" value="1"/>
</dbReference>
<comment type="caution">
    <text evidence="13">The sequence shown here is derived from an EMBL/GenBank/DDBJ whole genome shotgun (WGS) entry which is preliminary data.</text>
</comment>
<feature type="domain" description="DH" evidence="11">
    <location>
        <begin position="441"/>
        <end position="672"/>
    </location>
</feature>
<dbReference type="GO" id="GO:0005085">
    <property type="term" value="F:guanyl-nucleotide exchange factor activity"/>
    <property type="evidence" value="ECO:0007669"/>
    <property type="project" value="UniProtKB-KW"/>
</dbReference>
<sequence length="1256" mass="139181">MTTGWLNSHRRNAQHELGTIELSMSSSRSGIHTPILRFSDKQPRFPLLQLYLPDLTRVDKHTPEARLDRSRASWPVEPLRKPLSTSSITPASSFTDTCLRIAHVLDGRLAKFSSAMASFSIRRACSDDTASSSSNHNSNLTPPSAGASVSIQLPHGATHLVALGAENVTLVPQSNPTSHPHFPPPGSSPLESTFATVPTDDIQTRSNRAALDRRISLPLLGIDLGRSGPSYGQTLKRMSVAVYGHTNNVFEPHDNNAMKDHSFRPQPYAPSPTTSHQAHFLNTNSRPTFSVSAHPEGLVIVSSDSYASSGSNDGAKLHEKNESENHALPSDHPASTTVQSVFAGRSKSMRSPRPPGLKTQRDLKARNVNLPFKINMKYPPRGTKAGEEDRAGNDYLHKHPGLQANGHDSTKMHRSANTSRSSLDFPSSPQDEVLSQKNCKKQRQIVRELIESERRYCELLNKIQSNYIVPIQASQQTNDYQKMILSKKTTVNIFSNFSAILGLSSQFLASLENLGQNHKLFDPPIVPLQPPSSTKAPDGSQERQTLQFPTMTNSALRRLNVGETLMEFLPFFKLYTTFTSNFSVSQSTLHLHSARHGPSPLFFNLLEDCRRRGIDNGLGLAHMLLGIIQRVPRYELLIKELLKFSAETDADYRHLLSAQTMVGCVARRLEIGMNEQAATKTILTIQRAMEGLAFPLVIPSRKLVKIGQLKKIGRKGDLQDRVFFLFNDCLVYCGILKNGNVESVQKWLGQLGATYKNAHSIASLPTGPVNVLTIKHISTSFLLPFTHGDDNSPRLIFCRKMNLHDVTTVGAVGGRKSEFSTGFQVISSAKSFVVYASNATEKEEWISTLRETKSELLDSRTTLFIKEDSNDREDTSQLNKLGFIVESPPPRGYSWLSLASSEEETNPANRDKAAERTPQKSKNGHATVSLPAVSNYKSPTHSSMFTNLLSPRARLYSTPSKSSIFNWKPSVNLSIPPLTNQTTQILEGIQVAHAGSLAEHTNPPIESTDSPEPKSSSQTRNQHDQPKPPRKHLGMKYVAENYCAPVWVPDNHVSRCMGKCQTWFSVLKRRHHCRLCGGVFCSACSSRLFVIKNQEQGDQLARACEACFQSVFLNVHDGKAKQTTEEDGLSRPLLSNRPHDDQDLPLRRHRPHLRHAHRQSLPMDMGSEYFRHSSLANLGKDDHRRSIVSILTSVGGDSACGVSKVDELNESPNCDQTPLDENHKNISYPAPCTSPAPSQTQARQRLTSLLQSRARA</sequence>
<dbReference type="OrthoDB" id="660555at2759"/>
<evidence type="ECO:0000259" key="11">
    <source>
        <dbReference type="PROSITE" id="PS50010"/>
    </source>
</evidence>
<gene>
    <name evidence="13" type="ORF">PSTG_11723</name>
</gene>
<feature type="compositionally biased region" description="Polar residues" evidence="9">
    <location>
        <begin position="1004"/>
        <end position="1020"/>
    </location>
</feature>
<feature type="region of interest" description="Disordered" evidence="9">
    <location>
        <begin position="304"/>
        <end position="439"/>
    </location>
</feature>
<feature type="region of interest" description="Disordered" evidence="9">
    <location>
        <begin position="1211"/>
        <end position="1243"/>
    </location>
</feature>
<dbReference type="InterPro" id="IPR011011">
    <property type="entry name" value="Znf_FYVE_PHD"/>
</dbReference>
<dbReference type="Pfam" id="PF01363">
    <property type="entry name" value="FYVE"/>
    <property type="match status" value="1"/>
</dbReference>
<keyword evidence="3" id="KW-0344">Guanine-nucleotide releasing factor</keyword>
<dbReference type="SUPFAM" id="SSF57903">
    <property type="entry name" value="FYVE/PHD zinc finger"/>
    <property type="match status" value="1"/>
</dbReference>
<evidence type="ECO:0000256" key="4">
    <source>
        <dbReference type="ARBA" id="ARBA00022723"/>
    </source>
</evidence>
<evidence type="ECO:0000256" key="9">
    <source>
        <dbReference type="SAM" id="MobiDB-lite"/>
    </source>
</evidence>
<dbReference type="GO" id="GO:0005737">
    <property type="term" value="C:cytoplasm"/>
    <property type="evidence" value="ECO:0007669"/>
    <property type="project" value="TreeGrafter"/>
</dbReference>
<evidence type="ECO:0000256" key="5">
    <source>
        <dbReference type="ARBA" id="ARBA00022771"/>
    </source>
</evidence>
<feature type="compositionally biased region" description="Low complexity" evidence="9">
    <location>
        <begin position="304"/>
        <end position="314"/>
    </location>
</feature>
<dbReference type="InterPro" id="IPR013083">
    <property type="entry name" value="Znf_RING/FYVE/PHD"/>
</dbReference>
<dbReference type="Gene3D" id="3.30.40.10">
    <property type="entry name" value="Zinc/RING finger domain, C3HC4 (zinc finger)"/>
    <property type="match status" value="1"/>
</dbReference>
<reference evidence="14" key="1">
    <citation type="submission" date="2014-03" db="EMBL/GenBank/DDBJ databases">
        <title>The Genome Sequence of Puccinia striiformis f. sp. tritici PST-78.</title>
        <authorList>
            <consortium name="The Broad Institute Genome Sequencing Platform"/>
            <person name="Cuomo C."/>
            <person name="Hulbert S."/>
            <person name="Chen X."/>
            <person name="Walker B."/>
            <person name="Young S.K."/>
            <person name="Zeng Q."/>
            <person name="Gargeya S."/>
            <person name="Fitzgerald M."/>
            <person name="Haas B."/>
            <person name="Abouelleil A."/>
            <person name="Alvarado L."/>
            <person name="Arachchi H.M."/>
            <person name="Berlin A.M."/>
            <person name="Chapman S.B."/>
            <person name="Goldberg J."/>
            <person name="Griggs A."/>
            <person name="Gujja S."/>
            <person name="Hansen M."/>
            <person name="Howarth C."/>
            <person name="Imamovic A."/>
            <person name="Larimer J."/>
            <person name="McCowan C."/>
            <person name="Montmayeur A."/>
            <person name="Murphy C."/>
            <person name="Neiman D."/>
            <person name="Pearson M."/>
            <person name="Priest M."/>
            <person name="Roberts A."/>
            <person name="Saif S."/>
            <person name="Shea T."/>
            <person name="Sisk P."/>
            <person name="Sykes S."/>
            <person name="Wortman J."/>
            <person name="Nusbaum C."/>
            <person name="Birren B."/>
        </authorList>
    </citation>
    <scope>NUCLEOTIDE SEQUENCE [LARGE SCALE GENOMIC DNA]</scope>
    <source>
        <strain evidence="14">race PST-78</strain>
    </source>
</reference>
<evidence type="ECO:0000256" key="3">
    <source>
        <dbReference type="ARBA" id="ARBA00022658"/>
    </source>
</evidence>
<dbReference type="SMART" id="SM00325">
    <property type="entry name" value="RhoGEF"/>
    <property type="match status" value="1"/>
</dbReference>
<dbReference type="SUPFAM" id="SSF48065">
    <property type="entry name" value="DBL homology domain (DH-domain)"/>
    <property type="match status" value="1"/>
</dbReference>
<feature type="region of interest" description="Disordered" evidence="9">
    <location>
        <begin position="999"/>
        <end position="1031"/>
    </location>
</feature>
<name>A0A0L0V6M4_9BASI</name>
<keyword evidence="5 8" id="KW-0863">Zinc-finger</keyword>
<feature type="compositionally biased region" description="Polar residues" evidence="9">
    <location>
        <begin position="415"/>
        <end position="437"/>
    </location>
</feature>
<evidence type="ECO:0000313" key="14">
    <source>
        <dbReference type="Proteomes" id="UP000054564"/>
    </source>
</evidence>
<feature type="region of interest" description="Disordered" evidence="9">
    <location>
        <begin position="900"/>
        <end position="940"/>
    </location>
</feature>
<evidence type="ECO:0000256" key="8">
    <source>
        <dbReference type="PROSITE-ProRule" id="PRU00091"/>
    </source>
</evidence>
<dbReference type="InterPro" id="IPR051092">
    <property type="entry name" value="FYVE_RhoGEF_PH"/>
</dbReference>
<dbReference type="InterPro" id="IPR000219">
    <property type="entry name" value="DH_dom"/>
</dbReference>
<dbReference type="Proteomes" id="UP000054564">
    <property type="component" value="Unassembled WGS sequence"/>
</dbReference>
<dbReference type="SMART" id="SM00064">
    <property type="entry name" value="FYVE"/>
    <property type="match status" value="1"/>
</dbReference>
<keyword evidence="6" id="KW-0862">Zinc</keyword>
<dbReference type="STRING" id="1165861.A0A0L0V6M4"/>
<organism evidence="13 14">
    <name type="scientific">Puccinia striiformis f. sp. tritici PST-78</name>
    <dbReference type="NCBI Taxonomy" id="1165861"/>
    <lineage>
        <taxon>Eukaryota</taxon>
        <taxon>Fungi</taxon>
        <taxon>Dikarya</taxon>
        <taxon>Basidiomycota</taxon>
        <taxon>Pucciniomycotina</taxon>
        <taxon>Pucciniomycetes</taxon>
        <taxon>Pucciniales</taxon>
        <taxon>Pucciniaceae</taxon>
        <taxon>Puccinia</taxon>
    </lineage>
</organism>
<dbReference type="AlphaFoldDB" id="A0A0L0V6M4"/>
<proteinExistence type="predicted"/>
<protein>
    <recommendedName>
        <fullName evidence="15">FYVE-type domain-containing protein</fullName>
    </recommendedName>
</protein>
<dbReference type="Gene3D" id="2.30.29.30">
    <property type="entry name" value="Pleckstrin-homology domain (PH domain)/Phosphotyrosine-binding domain (PTB)"/>
    <property type="match status" value="1"/>
</dbReference>
<dbReference type="InterPro" id="IPR000306">
    <property type="entry name" value="Znf_FYVE"/>
</dbReference>
<keyword evidence="14" id="KW-1185">Reference proteome</keyword>
<dbReference type="EMBL" id="AJIL01000106">
    <property type="protein sequence ID" value="KNE94932.1"/>
    <property type="molecule type" value="Genomic_DNA"/>
</dbReference>
<evidence type="ECO:0008006" key="15">
    <source>
        <dbReference type="Google" id="ProtNLM"/>
    </source>
</evidence>
<dbReference type="SMART" id="SM00233">
    <property type="entry name" value="PH"/>
    <property type="match status" value="1"/>
</dbReference>
<comment type="subcellular location">
    <subcellularLocation>
        <location evidence="1">Cytoplasm</location>
        <location evidence="1">Cytoskeleton</location>
    </subcellularLocation>
</comment>
<feature type="region of interest" description="Disordered" evidence="9">
    <location>
        <begin position="1119"/>
        <end position="1147"/>
    </location>
</feature>
<feature type="region of interest" description="Disordered" evidence="9">
    <location>
        <begin position="127"/>
        <end position="150"/>
    </location>
</feature>
<keyword evidence="7" id="KW-0206">Cytoskeleton</keyword>
<dbReference type="InterPro" id="IPR011993">
    <property type="entry name" value="PH-like_dom_sf"/>
</dbReference>
<dbReference type="Gene3D" id="1.20.900.10">
    <property type="entry name" value="Dbl homology (DH) domain"/>
    <property type="match status" value="1"/>
</dbReference>
<keyword evidence="4" id="KW-0479">Metal-binding</keyword>
<dbReference type="PANTHER" id="PTHR12673">
    <property type="entry name" value="FACIOGENITAL DYSPLASIA PROTEIN"/>
    <property type="match status" value="1"/>
</dbReference>
<keyword evidence="2" id="KW-0963">Cytoplasm</keyword>
<dbReference type="Pfam" id="PF00621">
    <property type="entry name" value="RhoGEF"/>
    <property type="match status" value="1"/>
</dbReference>
<dbReference type="GO" id="GO:0005856">
    <property type="term" value="C:cytoskeleton"/>
    <property type="evidence" value="ECO:0007669"/>
    <property type="project" value="UniProtKB-SubCell"/>
</dbReference>
<accession>A0A0L0V6M4</accession>
<dbReference type="PROSITE" id="PS50010">
    <property type="entry name" value="DH_2"/>
    <property type="match status" value="1"/>
</dbReference>
<dbReference type="CDD" id="cd00160">
    <property type="entry name" value="RhoGEF"/>
    <property type="match status" value="1"/>
</dbReference>
<evidence type="ECO:0000313" key="13">
    <source>
        <dbReference type="EMBL" id="KNE94932.1"/>
    </source>
</evidence>
<dbReference type="PANTHER" id="PTHR12673:SF270">
    <property type="entry name" value="FYVE-TYPE DOMAIN-CONTAINING PROTEIN"/>
    <property type="match status" value="1"/>
</dbReference>